<sequence length="148" mass="16707">MQCDYTATQQIYSNADIADDSSINSTDGLPEHLEPPSLELVHRTMVHNHGQAQKDSRKAQIANKQLQTSIKRVVKSCHDISARITTMETLTDVLETEVKAAVKQSAVQELQISDIQRKLEDAENCQRRNNLRILGIRMVWKGRTQGPK</sequence>
<dbReference type="AlphaFoldDB" id="A0AAV7L1G8"/>
<dbReference type="EMBL" id="JANPWB010000016">
    <property type="protein sequence ID" value="KAJ1082348.1"/>
    <property type="molecule type" value="Genomic_DNA"/>
</dbReference>
<name>A0AAV7L1G8_PLEWA</name>
<keyword evidence="2" id="KW-1185">Reference proteome</keyword>
<evidence type="ECO:0000313" key="2">
    <source>
        <dbReference type="Proteomes" id="UP001066276"/>
    </source>
</evidence>
<gene>
    <name evidence="1" type="ORF">NDU88_002516</name>
</gene>
<dbReference type="Proteomes" id="UP001066276">
    <property type="component" value="Chromosome 12"/>
</dbReference>
<reference evidence="1" key="1">
    <citation type="journal article" date="2022" name="bioRxiv">
        <title>Sequencing and chromosome-scale assembly of the giantPleurodeles waltlgenome.</title>
        <authorList>
            <person name="Brown T."/>
            <person name="Elewa A."/>
            <person name="Iarovenko S."/>
            <person name="Subramanian E."/>
            <person name="Araus A.J."/>
            <person name="Petzold A."/>
            <person name="Susuki M."/>
            <person name="Suzuki K.-i.T."/>
            <person name="Hayashi T."/>
            <person name="Toyoda A."/>
            <person name="Oliveira C."/>
            <person name="Osipova E."/>
            <person name="Leigh N.D."/>
            <person name="Simon A."/>
            <person name="Yun M.H."/>
        </authorList>
    </citation>
    <scope>NUCLEOTIDE SEQUENCE</scope>
    <source>
        <strain evidence="1">20211129_DDA</strain>
        <tissue evidence="1">Liver</tissue>
    </source>
</reference>
<evidence type="ECO:0000313" key="1">
    <source>
        <dbReference type="EMBL" id="KAJ1082348.1"/>
    </source>
</evidence>
<accession>A0AAV7L1G8</accession>
<protein>
    <submittedName>
        <fullName evidence="1">Uncharacterized protein</fullName>
    </submittedName>
</protein>
<organism evidence="1 2">
    <name type="scientific">Pleurodeles waltl</name>
    <name type="common">Iberian ribbed newt</name>
    <dbReference type="NCBI Taxonomy" id="8319"/>
    <lineage>
        <taxon>Eukaryota</taxon>
        <taxon>Metazoa</taxon>
        <taxon>Chordata</taxon>
        <taxon>Craniata</taxon>
        <taxon>Vertebrata</taxon>
        <taxon>Euteleostomi</taxon>
        <taxon>Amphibia</taxon>
        <taxon>Batrachia</taxon>
        <taxon>Caudata</taxon>
        <taxon>Salamandroidea</taxon>
        <taxon>Salamandridae</taxon>
        <taxon>Pleurodelinae</taxon>
        <taxon>Pleurodeles</taxon>
    </lineage>
</organism>
<proteinExistence type="predicted"/>
<comment type="caution">
    <text evidence="1">The sequence shown here is derived from an EMBL/GenBank/DDBJ whole genome shotgun (WGS) entry which is preliminary data.</text>
</comment>